<dbReference type="AlphaFoldDB" id="A0A6F8YTG7"/>
<dbReference type="KEGG" id="psuu:Psuf_066720"/>
<accession>A0A6F8YTG7</accession>
<dbReference type="PANTHER" id="PTHR43861">
    <property type="entry name" value="TRANS-ACONITATE 2-METHYLTRANSFERASE-RELATED"/>
    <property type="match status" value="1"/>
</dbReference>
<organism evidence="4 5">
    <name type="scientific">Phytohabitans suffuscus</name>
    <dbReference type="NCBI Taxonomy" id="624315"/>
    <lineage>
        <taxon>Bacteria</taxon>
        <taxon>Bacillati</taxon>
        <taxon>Actinomycetota</taxon>
        <taxon>Actinomycetes</taxon>
        <taxon>Micromonosporales</taxon>
        <taxon>Micromonosporaceae</taxon>
    </lineage>
</organism>
<dbReference type="InterPro" id="IPR029063">
    <property type="entry name" value="SAM-dependent_MTases_sf"/>
</dbReference>
<dbReference type="GO" id="GO:0008168">
    <property type="term" value="F:methyltransferase activity"/>
    <property type="evidence" value="ECO:0007669"/>
    <property type="project" value="UniProtKB-KW"/>
</dbReference>
<gene>
    <name evidence="4" type="ORF">Psuf_066720</name>
</gene>
<protein>
    <recommendedName>
        <fullName evidence="3">Methyltransferase domain-containing protein</fullName>
    </recommendedName>
</protein>
<dbReference type="GO" id="GO:0032259">
    <property type="term" value="P:methylation"/>
    <property type="evidence" value="ECO:0007669"/>
    <property type="project" value="UniProtKB-KW"/>
</dbReference>
<dbReference type="Pfam" id="PF13649">
    <property type="entry name" value="Methyltransf_25"/>
    <property type="match status" value="1"/>
</dbReference>
<dbReference type="CDD" id="cd02440">
    <property type="entry name" value="AdoMet_MTases"/>
    <property type="match status" value="1"/>
</dbReference>
<evidence type="ECO:0000256" key="2">
    <source>
        <dbReference type="ARBA" id="ARBA00022679"/>
    </source>
</evidence>
<dbReference type="Gene3D" id="3.40.50.150">
    <property type="entry name" value="Vaccinia Virus protein VP39"/>
    <property type="match status" value="1"/>
</dbReference>
<dbReference type="SUPFAM" id="SSF53335">
    <property type="entry name" value="S-adenosyl-L-methionine-dependent methyltransferases"/>
    <property type="match status" value="1"/>
</dbReference>
<keyword evidence="1" id="KW-0489">Methyltransferase</keyword>
<name>A0A6F8YTG7_9ACTN</name>
<proteinExistence type="predicted"/>
<keyword evidence="5" id="KW-1185">Reference proteome</keyword>
<dbReference type="RefSeq" id="WP_173161216.1">
    <property type="nucleotide sequence ID" value="NZ_AP022871.1"/>
</dbReference>
<evidence type="ECO:0000259" key="3">
    <source>
        <dbReference type="Pfam" id="PF13649"/>
    </source>
</evidence>
<reference evidence="4 5" key="2">
    <citation type="submission" date="2020-03" db="EMBL/GenBank/DDBJ databases">
        <authorList>
            <person name="Ichikawa N."/>
            <person name="Kimura A."/>
            <person name="Kitahashi Y."/>
            <person name="Uohara A."/>
        </authorList>
    </citation>
    <scope>NUCLEOTIDE SEQUENCE [LARGE SCALE GENOMIC DNA]</scope>
    <source>
        <strain evidence="4 5">NBRC 105367</strain>
    </source>
</reference>
<dbReference type="EMBL" id="AP022871">
    <property type="protein sequence ID" value="BCB89359.1"/>
    <property type="molecule type" value="Genomic_DNA"/>
</dbReference>
<evidence type="ECO:0000313" key="5">
    <source>
        <dbReference type="Proteomes" id="UP000503011"/>
    </source>
</evidence>
<dbReference type="PANTHER" id="PTHR43861:SF1">
    <property type="entry name" value="TRANS-ACONITATE 2-METHYLTRANSFERASE"/>
    <property type="match status" value="1"/>
</dbReference>
<reference evidence="4 5" key="1">
    <citation type="submission" date="2020-03" db="EMBL/GenBank/DDBJ databases">
        <title>Whole genome shotgun sequence of Phytohabitans suffuscus NBRC 105367.</title>
        <authorList>
            <person name="Komaki H."/>
            <person name="Tamura T."/>
        </authorList>
    </citation>
    <scope>NUCLEOTIDE SEQUENCE [LARGE SCALE GENOMIC DNA]</scope>
    <source>
        <strain evidence="4 5">NBRC 105367</strain>
    </source>
</reference>
<feature type="domain" description="Methyltransferase" evidence="3">
    <location>
        <begin position="6"/>
        <end position="93"/>
    </location>
</feature>
<dbReference type="InterPro" id="IPR041698">
    <property type="entry name" value="Methyltransf_25"/>
</dbReference>
<evidence type="ECO:0000256" key="1">
    <source>
        <dbReference type="ARBA" id="ARBA00022603"/>
    </source>
</evidence>
<keyword evidence="2" id="KW-0808">Transferase</keyword>
<evidence type="ECO:0000313" key="4">
    <source>
        <dbReference type="EMBL" id="BCB89359.1"/>
    </source>
</evidence>
<sequence>MGDGRGCGTGLWTEALVGVVDAVVAIDAAPEAVAIARDRVRSGNVTFEVVDVFSWATDDRFDVVFFSAWLSHVPMNRFEQFWAMLRRLLAEDGRVLFIDEPVDVREKEAYVPGADEIVERRLRDGRKFQIVKNFVDPQALQDRLRDMGWDCQIRRDSSDWILGEARPAKDLG</sequence>
<dbReference type="Proteomes" id="UP000503011">
    <property type="component" value="Chromosome"/>
</dbReference>